<proteinExistence type="predicted"/>
<feature type="region of interest" description="Disordered" evidence="3">
    <location>
        <begin position="166"/>
        <end position="188"/>
    </location>
</feature>
<accession>A0A0K3CNW6</accession>
<feature type="region of interest" description="Disordered" evidence="3">
    <location>
        <begin position="669"/>
        <end position="846"/>
    </location>
</feature>
<dbReference type="InterPro" id="IPR015915">
    <property type="entry name" value="Kelch-typ_b-propeller"/>
</dbReference>
<dbReference type="OMA" id="EEPHARD"/>
<dbReference type="GO" id="GO:0045454">
    <property type="term" value="P:cell redox homeostasis"/>
    <property type="evidence" value="ECO:0007669"/>
    <property type="project" value="TreeGrafter"/>
</dbReference>
<dbReference type="Pfam" id="PF24681">
    <property type="entry name" value="Kelch_KLHDC2_KLHL20_DRC7"/>
    <property type="match status" value="1"/>
</dbReference>
<feature type="compositionally biased region" description="Polar residues" evidence="3">
    <location>
        <begin position="811"/>
        <end position="822"/>
    </location>
</feature>
<feature type="compositionally biased region" description="Low complexity" evidence="3">
    <location>
        <begin position="170"/>
        <end position="188"/>
    </location>
</feature>
<evidence type="ECO:0000256" key="1">
    <source>
        <dbReference type="ARBA" id="ARBA00022441"/>
    </source>
</evidence>
<dbReference type="Gene3D" id="3.30.710.10">
    <property type="entry name" value="Potassium Channel Kv1.1, Chain A"/>
    <property type="match status" value="1"/>
</dbReference>
<keyword evidence="1" id="KW-0880">Kelch repeat</keyword>
<dbReference type="AlphaFoldDB" id="A0A0K3CNW6"/>
<evidence type="ECO:0000256" key="3">
    <source>
        <dbReference type="SAM" id="MobiDB-lite"/>
    </source>
</evidence>
<dbReference type="InterPro" id="IPR011333">
    <property type="entry name" value="SKP1/BTB/POZ_sf"/>
</dbReference>
<evidence type="ECO:0000256" key="2">
    <source>
        <dbReference type="ARBA" id="ARBA00022737"/>
    </source>
</evidence>
<keyword evidence="2" id="KW-0677">Repeat</keyword>
<dbReference type="PANTHER" id="PTHR43503">
    <property type="entry name" value="MCG48959-RELATED"/>
    <property type="match status" value="1"/>
</dbReference>
<feature type="compositionally biased region" description="Polar residues" evidence="3">
    <location>
        <begin position="764"/>
        <end position="799"/>
    </location>
</feature>
<feature type="compositionally biased region" description="Polar residues" evidence="3">
    <location>
        <begin position="697"/>
        <end position="710"/>
    </location>
</feature>
<gene>
    <name evidence="4" type="primary">FGENESH: predicted gene_14.99</name>
    <name evidence="4" type="ORF">BN2166_0065490</name>
</gene>
<organism evidence="4 5">
    <name type="scientific">Rhodotorula toruloides</name>
    <name type="common">Yeast</name>
    <name type="synonym">Rhodosporidium toruloides</name>
    <dbReference type="NCBI Taxonomy" id="5286"/>
    <lineage>
        <taxon>Eukaryota</taxon>
        <taxon>Fungi</taxon>
        <taxon>Dikarya</taxon>
        <taxon>Basidiomycota</taxon>
        <taxon>Pucciniomycotina</taxon>
        <taxon>Microbotryomycetes</taxon>
        <taxon>Sporidiobolales</taxon>
        <taxon>Sporidiobolaceae</taxon>
        <taxon>Rhodotorula</taxon>
    </lineage>
</organism>
<evidence type="ECO:0000313" key="5">
    <source>
        <dbReference type="Proteomes" id="UP000199069"/>
    </source>
</evidence>
<feature type="compositionally biased region" description="Low complexity" evidence="3">
    <location>
        <begin position="685"/>
        <end position="696"/>
    </location>
</feature>
<feature type="region of interest" description="Disordered" evidence="3">
    <location>
        <begin position="631"/>
        <end position="654"/>
    </location>
</feature>
<sequence length="1018" mass="108589">MADWVDLTSAVRKTRGDVPPPLVGASVTLVGDSIYVFGGRPVASREMVDTLYALDLRRLVWDKLWPPPSSSPSTSKGPTPRYFHSAAAWEDKLVVFGGQRFVPASGSGSGAGKGEGHLETLDELIVWDTRKRCWSFPTTAVRTGAKRPTPRYAHLSVVSTVSTEPVALFPPSSSSPSSRRPSDTPTSSRLVILGGQDYENNYVSALAILDLCTMEWVAHAQYPRKAGTYRSVAAVGTVGVRPREERGANVVSNWAERPTEEREEPVYVFSNTNFAAPRRDLDRLPTIHDSLPSPAYTSLSDSLTGDSHPPGLRFPHAHICGTHLVLSGADVGTDSARFVVWTLDLRKMRWERVQVEKVFGKSSWGPAVGWRNTLVVVGAGERDLLEDYASRQTNFSQVAFVDLEGFGVYVPPSQALPPAQQQLGLVQLSQTQLHDFEIVCSDKERLGCSRRVLEARWPWFAEELEAVRARQDAATEAREHRAVIGSPAYGDSSDDEPIDGALQRASSPLPSRQAARSAATIRPPSRVFPLTTSTLHLPLPSSDVKALLQYFYSLSLLTPLQRSLPTLSSFLSFTKTYDTVLPSLRTLVVHALHETLDDHPEAAAKVYEAAALGDSVALQIRAMQVMLKGGMAGDASPSAGEARRGSASTDAGRSRYSLYSQASSLSAYSGLESGSDHGHSNFQRSPASHASSPPSSVYNGSSLAGSKFTTPSSPLPPLPPQASPLPPLPQQNASLPSLPPPITQAPLPQPPSAHYSPPLPSHPASRSQYPASRVQPSGRTSSLGILSETSDTSTFSYSPSQPPSPRLVHSPTPSMAISSSTPARIAEAWREAEERDRQQRAEAHRLAAEAELARSAAALRLQTERKGSTVSVTFTPAPADQAARDFATSPLPPAVSPTPSVSDMYHQTGDTGSIRTTGSSGSGGTKVSSEKVQQTAAVAVKAVKKGFFSSLIAGPTMHNAGVQRAVPTGPPVRKTYPAPRARTAKGAQALAAKAVVDDGASTVSGLSSGGSSGASFRL</sequence>
<evidence type="ECO:0000313" key="4">
    <source>
        <dbReference type="EMBL" id="CTR10688.1"/>
    </source>
</evidence>
<feature type="compositionally biased region" description="Pro residues" evidence="3">
    <location>
        <begin position="737"/>
        <end position="761"/>
    </location>
</feature>
<feature type="compositionally biased region" description="Pro residues" evidence="3">
    <location>
        <begin position="713"/>
        <end position="729"/>
    </location>
</feature>
<dbReference type="Gene3D" id="2.120.10.80">
    <property type="entry name" value="Kelch-type beta propeller"/>
    <property type="match status" value="1"/>
</dbReference>
<dbReference type="GO" id="GO:0005739">
    <property type="term" value="C:mitochondrion"/>
    <property type="evidence" value="ECO:0007669"/>
    <property type="project" value="TreeGrafter"/>
</dbReference>
<name>A0A0K3CNW6_RHOTO</name>
<feature type="region of interest" description="Disordered" evidence="3">
    <location>
        <begin position="909"/>
        <end position="929"/>
    </location>
</feature>
<dbReference type="Proteomes" id="UP000199069">
    <property type="component" value="Unassembled WGS sequence"/>
</dbReference>
<dbReference type="STRING" id="5286.A0A0K3CNW6"/>
<dbReference type="PANTHER" id="PTHR43503:SF2">
    <property type="entry name" value="NEGATIVE REGULATOR OF SPORULATION MDS3-RELATED"/>
    <property type="match status" value="1"/>
</dbReference>
<keyword evidence="5" id="KW-1185">Reference proteome</keyword>
<dbReference type="GO" id="GO:0005829">
    <property type="term" value="C:cytosol"/>
    <property type="evidence" value="ECO:0007669"/>
    <property type="project" value="TreeGrafter"/>
</dbReference>
<protein>
    <submittedName>
        <fullName evidence="4">BY PROTMAP: gi|472585609|gb|EMS23160.1| regulatory protein Ral2 [Rhodosporidium toruloides NP11] gi|647400705|emb|CDR46396.1| RHTO0S12e04038g1_1 [Rhodosporidium toruloides]</fullName>
    </submittedName>
</protein>
<feature type="compositionally biased region" description="Basic and acidic residues" evidence="3">
    <location>
        <begin position="827"/>
        <end position="846"/>
    </location>
</feature>
<reference evidence="4 5" key="1">
    <citation type="submission" date="2015-07" db="EMBL/GenBank/DDBJ databases">
        <authorList>
            <person name="Cajimat M.N.B."/>
            <person name="Milazzo M.L."/>
            <person name="Fulhorst C.F."/>
        </authorList>
    </citation>
    <scope>NUCLEOTIDE SEQUENCE [LARGE SCALE GENOMIC DNA]</scope>
    <source>
        <strain evidence="4">Single colony</strain>
    </source>
</reference>
<feature type="region of interest" description="Disordered" evidence="3">
    <location>
        <begin position="477"/>
        <end position="518"/>
    </location>
</feature>
<dbReference type="SUPFAM" id="SSF117281">
    <property type="entry name" value="Kelch motif"/>
    <property type="match status" value="1"/>
</dbReference>
<dbReference type="EMBL" id="CWKI01000014">
    <property type="protein sequence ID" value="CTR10688.1"/>
    <property type="molecule type" value="Genomic_DNA"/>
</dbReference>